<dbReference type="AlphaFoldDB" id="A0A379M5M9"/>
<dbReference type="GO" id="GO:0016301">
    <property type="term" value="F:kinase activity"/>
    <property type="evidence" value="ECO:0007669"/>
    <property type="project" value="UniProtKB-KW"/>
</dbReference>
<name>A0A379M5M9_9NOCA</name>
<proteinExistence type="predicted"/>
<dbReference type="PANTHER" id="PTHR43883">
    <property type="entry name" value="SLR0207 PROTEIN"/>
    <property type="match status" value="1"/>
</dbReference>
<keyword evidence="2" id="KW-1185">Reference proteome</keyword>
<dbReference type="EMBL" id="UGVI01000001">
    <property type="protein sequence ID" value="SUE16725.1"/>
    <property type="molecule type" value="Genomic_DNA"/>
</dbReference>
<protein>
    <submittedName>
        <fullName evidence="1">Predicted kinase</fullName>
    </submittedName>
</protein>
<evidence type="ECO:0000313" key="1">
    <source>
        <dbReference type="EMBL" id="SUE16725.1"/>
    </source>
</evidence>
<accession>A0A379M5M9</accession>
<keyword evidence="1" id="KW-0418">Kinase</keyword>
<dbReference type="Pfam" id="PF13671">
    <property type="entry name" value="AAA_33"/>
    <property type="match status" value="1"/>
</dbReference>
<gene>
    <name evidence="1" type="ORF">NCTC13296_03618</name>
</gene>
<dbReference type="PANTHER" id="PTHR43883:SF1">
    <property type="entry name" value="GLUCONOKINASE"/>
    <property type="match status" value="1"/>
</dbReference>
<sequence length="499" mass="54647">MTAGTGPDGGEHAGLVEYAGLRETHSSVVFFVGDRVHKMKKPLDLGFLDNRTREARERICHREVELNRRLAPDVYLGVADVYGPDGQPCEHLVEMVRLPDDRRLAAAVRRGEDVSSVIDEVARQVAALHASSPHSPGIDRCASADFVAELWDLSLDHLGGLEVGADRADSSARIRESVHRYLAGRTALFDERIAAGRAVDGHGDLLADDIFCLDDGPRIIDCLEFDDELRYGDAVLDLAFLAMDLERLGAEAAARRLLEQYAEVSGDRPPPSLVHHYIAYRALVRAKVTALRYEQGDTGARETAAGFLDLLECHLDRGRLRMVLVGGVSATGKTTLARTAGAYLGAEVVRSDVVRKELVGLRPTARTGDGTDTGLYAPAHSEATYREMLRRAGTALTRGRSVVLDATWLSSAQRDAARRVADDTAVDVIEIECRADEGILLQRMASRTQRGDDASDATPAVLERQLRRRDPWPEAFRIDTGVETVDETRLESMLGPAPW</sequence>
<keyword evidence="1" id="KW-0808">Transferase</keyword>
<reference evidence="1 2" key="1">
    <citation type="submission" date="2018-06" db="EMBL/GenBank/DDBJ databases">
        <authorList>
            <consortium name="Pathogen Informatics"/>
            <person name="Doyle S."/>
        </authorList>
    </citation>
    <scope>NUCLEOTIDE SEQUENCE [LARGE SCALE GENOMIC DNA]</scope>
    <source>
        <strain evidence="1 2">NCTC13296</strain>
    </source>
</reference>
<dbReference type="InterPro" id="IPR027417">
    <property type="entry name" value="P-loop_NTPase"/>
</dbReference>
<dbReference type="Gene3D" id="3.90.1200.10">
    <property type="match status" value="1"/>
</dbReference>
<dbReference type="InterPro" id="IPR052732">
    <property type="entry name" value="Cell-binding_unc_protein"/>
</dbReference>
<organism evidence="1 2">
    <name type="scientific">Rhodococcus gordoniae</name>
    <dbReference type="NCBI Taxonomy" id="223392"/>
    <lineage>
        <taxon>Bacteria</taxon>
        <taxon>Bacillati</taxon>
        <taxon>Actinomycetota</taxon>
        <taxon>Actinomycetes</taxon>
        <taxon>Mycobacteriales</taxon>
        <taxon>Nocardiaceae</taxon>
        <taxon>Rhodococcus</taxon>
    </lineage>
</organism>
<dbReference type="Gene3D" id="3.40.50.300">
    <property type="entry name" value="P-loop containing nucleotide triphosphate hydrolases"/>
    <property type="match status" value="1"/>
</dbReference>
<dbReference type="InterPro" id="IPR011009">
    <property type="entry name" value="Kinase-like_dom_sf"/>
</dbReference>
<dbReference type="SUPFAM" id="SSF56112">
    <property type="entry name" value="Protein kinase-like (PK-like)"/>
    <property type="match status" value="1"/>
</dbReference>
<dbReference type="SUPFAM" id="SSF52540">
    <property type="entry name" value="P-loop containing nucleoside triphosphate hydrolases"/>
    <property type="match status" value="1"/>
</dbReference>
<evidence type="ECO:0000313" key="2">
    <source>
        <dbReference type="Proteomes" id="UP000254569"/>
    </source>
</evidence>
<dbReference type="Proteomes" id="UP000254569">
    <property type="component" value="Unassembled WGS sequence"/>
</dbReference>